<gene>
    <name evidence="3" type="ORF">ENM66_06900</name>
</gene>
<reference evidence="3" key="1">
    <citation type="journal article" date="2020" name="mSystems">
        <title>Genome- and Community-Level Interaction Insights into Carbon Utilization and Element Cycling Functions of Hydrothermarchaeota in Hydrothermal Sediment.</title>
        <authorList>
            <person name="Zhou Z."/>
            <person name="Liu Y."/>
            <person name="Xu W."/>
            <person name="Pan J."/>
            <person name="Luo Z.H."/>
            <person name="Li M."/>
        </authorList>
    </citation>
    <scope>NUCLEOTIDE SEQUENCE [LARGE SCALE GENOMIC DNA]</scope>
    <source>
        <strain evidence="3">SpSt-1105</strain>
    </source>
</reference>
<dbReference type="PANTHER" id="PTHR30486:SF6">
    <property type="entry name" value="TYPE IV PILUS RETRACTATION ATPASE PILT"/>
    <property type="match status" value="1"/>
</dbReference>
<feature type="domain" description="AAA+ ATPase" evidence="2">
    <location>
        <begin position="245"/>
        <end position="371"/>
    </location>
</feature>
<dbReference type="InterPro" id="IPR001482">
    <property type="entry name" value="T2SS/T4SS_dom"/>
</dbReference>
<protein>
    <submittedName>
        <fullName evidence="3">Type II secretory protein</fullName>
    </submittedName>
</protein>
<comment type="similarity">
    <text evidence="1">Belongs to the GSP E family.</text>
</comment>
<organism evidence="3">
    <name type="scientific">Ignisphaera aggregans</name>
    <dbReference type="NCBI Taxonomy" id="334771"/>
    <lineage>
        <taxon>Archaea</taxon>
        <taxon>Thermoproteota</taxon>
        <taxon>Thermoprotei</taxon>
        <taxon>Desulfurococcales</taxon>
        <taxon>Desulfurococcaceae</taxon>
        <taxon>Ignisphaera</taxon>
    </lineage>
</organism>
<sequence length="517" mass="59521">MLDSEFIEVVDRYRVGFRELVEVVIASGFDGKLRYFVREPSLDSFFSSLKNSVYQSIFSDVGVLKGLSSFFTFDEGYDYVKSLVVEVCRRVFGRRCSRVSQEGFDAVSYYVLRDFVGYGEVDPFVRDPEIEDITCDGVEKPIHVFHRRFEWLETNKRLDTKALETVVRKLAYRADREASVAQPIVEGIIRPEGYRVHIVLDVVSTHGHSFTIRKYRESPYSIVDLINSNMVDAGVAALLWLAAENKQGIIFYGPTGSGKTTLLNAVAMLLPSEMKIVTAEDTQEIRLPFHENWMSMVTRLSSDASVQSVTIQAQIESAMRQRPDVLIVGEIRSRESYGFFQAVSTGHGGLTTIHAENVASLIRRLLTPPMNVPPSMIATAKLLTQVQRLLYKGSVIRRATHIHEIEGYDPAQNRLSVKLVCRWSREEDSWRFNLRDSRLIRDVSDLLLIRYEDVVEDLRKRATVLLYAAKTNLDIVQLHTLVRRYRREPDKTYREAVEFVKEPYTFRTFEEIEREYF</sequence>
<dbReference type="SMART" id="SM00382">
    <property type="entry name" value="AAA"/>
    <property type="match status" value="1"/>
</dbReference>
<comment type="caution">
    <text evidence="3">The sequence shown here is derived from an EMBL/GenBank/DDBJ whole genome shotgun (WGS) entry which is preliminary data.</text>
</comment>
<dbReference type="Pfam" id="PF00437">
    <property type="entry name" value="T2SSE"/>
    <property type="match status" value="1"/>
</dbReference>
<dbReference type="GO" id="GO:0016887">
    <property type="term" value="F:ATP hydrolysis activity"/>
    <property type="evidence" value="ECO:0007669"/>
    <property type="project" value="InterPro"/>
</dbReference>
<dbReference type="SUPFAM" id="SSF52540">
    <property type="entry name" value="P-loop containing nucleoside triphosphate hydrolases"/>
    <property type="match status" value="1"/>
</dbReference>
<name>A0A7J3Z8A5_9CREN</name>
<evidence type="ECO:0000256" key="1">
    <source>
        <dbReference type="ARBA" id="ARBA00006611"/>
    </source>
</evidence>
<dbReference type="InterPro" id="IPR050921">
    <property type="entry name" value="T4SS_GSP_E_ATPase"/>
</dbReference>
<evidence type="ECO:0000259" key="2">
    <source>
        <dbReference type="SMART" id="SM00382"/>
    </source>
</evidence>
<dbReference type="Gene3D" id="3.30.450.380">
    <property type="match status" value="1"/>
</dbReference>
<evidence type="ECO:0000313" key="3">
    <source>
        <dbReference type="EMBL" id="HHQ51059.1"/>
    </source>
</evidence>
<accession>A0A7J3Z8A5</accession>
<dbReference type="PANTHER" id="PTHR30486">
    <property type="entry name" value="TWITCHING MOTILITY PROTEIN PILT"/>
    <property type="match status" value="1"/>
</dbReference>
<dbReference type="CDD" id="cd01130">
    <property type="entry name" value="VirB11-like_ATPase"/>
    <property type="match status" value="1"/>
</dbReference>
<proteinExistence type="inferred from homology"/>
<dbReference type="Gene3D" id="3.40.50.300">
    <property type="entry name" value="P-loop containing nucleotide triphosphate hydrolases"/>
    <property type="match status" value="1"/>
</dbReference>
<dbReference type="InterPro" id="IPR003593">
    <property type="entry name" value="AAA+_ATPase"/>
</dbReference>
<dbReference type="AlphaFoldDB" id="A0A7J3Z8A5"/>
<dbReference type="InterPro" id="IPR027417">
    <property type="entry name" value="P-loop_NTPase"/>
</dbReference>
<dbReference type="EMBL" id="DRYQ01000098">
    <property type="protein sequence ID" value="HHQ51059.1"/>
    <property type="molecule type" value="Genomic_DNA"/>
</dbReference>